<evidence type="ECO:0000256" key="6">
    <source>
        <dbReference type="ARBA" id="ARBA00022840"/>
    </source>
</evidence>
<feature type="compositionally biased region" description="Polar residues" evidence="11">
    <location>
        <begin position="441"/>
        <end position="453"/>
    </location>
</feature>
<dbReference type="InterPro" id="IPR048525">
    <property type="entry name" value="DDR1-2_DS-like"/>
</dbReference>
<evidence type="ECO:0000256" key="3">
    <source>
        <dbReference type="ARBA" id="ARBA00022692"/>
    </source>
</evidence>
<dbReference type="EMBL" id="JTDF01000849">
    <property type="protein sequence ID" value="KAF8570882.1"/>
    <property type="molecule type" value="Genomic_DNA"/>
</dbReference>
<keyword evidence="6" id="KW-0067">ATP-binding</keyword>
<dbReference type="InterPro" id="IPR000421">
    <property type="entry name" value="FA58C"/>
</dbReference>
<evidence type="ECO:0000256" key="11">
    <source>
        <dbReference type="SAM" id="MobiDB-lite"/>
    </source>
</evidence>
<evidence type="ECO:0000256" key="9">
    <source>
        <dbReference type="ARBA" id="ARBA00023157"/>
    </source>
</evidence>
<keyword evidence="2" id="KW-1003">Cell membrane</keyword>
<dbReference type="SUPFAM" id="SSF49785">
    <property type="entry name" value="Galactose-binding domain-like"/>
    <property type="match status" value="1"/>
</dbReference>
<name>A0A8T0DUN3_9TREM</name>
<dbReference type="OrthoDB" id="6071166at2759"/>
<feature type="compositionally biased region" description="Pro residues" evidence="11">
    <location>
        <begin position="762"/>
        <end position="778"/>
    </location>
</feature>
<evidence type="ECO:0000256" key="12">
    <source>
        <dbReference type="SAM" id="Phobius"/>
    </source>
</evidence>
<evidence type="ECO:0000259" key="13">
    <source>
        <dbReference type="PROSITE" id="PS50022"/>
    </source>
</evidence>
<evidence type="ECO:0000256" key="10">
    <source>
        <dbReference type="ARBA" id="ARBA00023180"/>
    </source>
</evidence>
<evidence type="ECO:0000256" key="2">
    <source>
        <dbReference type="ARBA" id="ARBA00022475"/>
    </source>
</evidence>
<dbReference type="PROSITE" id="PS50022">
    <property type="entry name" value="FA58C_3"/>
    <property type="match status" value="1"/>
</dbReference>
<gene>
    <name evidence="14" type="ORF">P879_01061</name>
</gene>
<keyword evidence="15" id="KW-1185">Reference proteome</keyword>
<dbReference type="AlphaFoldDB" id="A0A8T0DUN3"/>
<dbReference type="Proteomes" id="UP000699462">
    <property type="component" value="Unassembled WGS sequence"/>
</dbReference>
<evidence type="ECO:0000313" key="14">
    <source>
        <dbReference type="EMBL" id="KAF8570882.1"/>
    </source>
</evidence>
<evidence type="ECO:0000256" key="1">
    <source>
        <dbReference type="ARBA" id="ARBA00004251"/>
    </source>
</evidence>
<keyword evidence="9" id="KW-1015">Disulfide bond</keyword>
<evidence type="ECO:0000256" key="5">
    <source>
        <dbReference type="ARBA" id="ARBA00022741"/>
    </source>
</evidence>
<proteinExistence type="predicted"/>
<sequence>MIVFTHRALRNCVLIMFDRVSALFPWKLLCCLFCIRLSLASDPPGIKRMLDHPLPLPPSGFSASSVYKNQPESQAHKANLHVFAPQDQPSGAWCPSNPVQSQLTEWLQIEFDNLKIMRVLFTEGRGNNQNFYGLAFVLRYQRQNGQRWHDYRMRNGTKLLHAIHNGQTVAITLDPPVVAKRFRVYPYSELEPRFVCLRLAFYGWPFDDGVIEYAIPEGGIYRMDPRIHVSLNDTTYDGSWIFPASANGQLVTTSSSSVDRRAYFYGGLGLLMDKQFYEGHLPELGDNHSVIGWFRRQHSTPSDQISMLFTFDQVRNFSQLRIHALNSLNYVALFRRVWVQFSLAGRYFDRRSTPVLLDVPRDTQNRQARWISIELGHRIGRFVRVTLLFDYDWIVLSEVTFTSVPLPNATSLPVEKSSDLVYKLPDLDLPDGDQMEVWQNEISGSNRMNVNTNSDESSSRTASSALSQRGLAHSQDSDQSEQLIGDISVSPALKTRSSNTPYIIAILCCCLGSVVFASLFAFMVYRVRQHRRRRVKKLRRGQLQQTDSAKQQQQQLMLANSHNQQSNTNNTAFFQPSVVSGAFMPTSNPAGLVMSDSVLSSLFSNSFPYNQLKTTATAPGGGATFGHTTGLLKSTDHHNTKTSDPLLTATPFHNLGSPCFAHSITDSTAPPSYKQYTSGLDHDGLLALQLLQQSSNPGSNFNSLGGLTLARRGVPDTSAALSSYPTPFVSIPPCGLYNLALSPSTASAITTTNNAVNKLTFCPPPPDQPLPPLPPPSASPDSSQPHPHRAFIDCVSVGALLTGTSPMTPYVTTASLAAHCSSAFSPESGLILPLGADGSMPEYASASLFSTNSSIPPSPGHPSYNGLTNCRPTSYNDLEGTKFRAAGETYCVPHHQSGIHPHLMGLWSTNLNRPTPNTTTLSTLQGTSSDCQTGSLDSSGMYYLANAGDSVQLDVNTLSVQDPGLRSHGALFLPFPPASQHLVPITLFSGQQQPELFNGFHTYQSDTVDPQSRIADLATNGNGLFNCSQMPYSFAAVNGTEARSRVTATESELPVGGSVSKIIKSTAASTSAS</sequence>
<dbReference type="Gene3D" id="2.60.120.1190">
    <property type="match status" value="1"/>
</dbReference>
<reference evidence="14 15" key="1">
    <citation type="submission" date="2019-07" db="EMBL/GenBank/DDBJ databases">
        <title>Annotation for the trematode Paragonimus westermani.</title>
        <authorList>
            <person name="Choi Y.-J."/>
        </authorList>
    </citation>
    <scope>NUCLEOTIDE SEQUENCE [LARGE SCALE GENOMIC DNA]</scope>
    <source>
        <strain evidence="14">180907_Pwestermani</strain>
    </source>
</reference>
<keyword evidence="7 12" id="KW-1133">Transmembrane helix</keyword>
<evidence type="ECO:0000256" key="7">
    <source>
        <dbReference type="ARBA" id="ARBA00022989"/>
    </source>
</evidence>
<accession>A0A8T0DUN3</accession>
<dbReference type="GO" id="GO:0005886">
    <property type="term" value="C:plasma membrane"/>
    <property type="evidence" value="ECO:0007669"/>
    <property type="project" value="UniProtKB-SubCell"/>
</dbReference>
<organism evidence="14 15">
    <name type="scientific">Paragonimus westermani</name>
    <dbReference type="NCBI Taxonomy" id="34504"/>
    <lineage>
        <taxon>Eukaryota</taxon>
        <taxon>Metazoa</taxon>
        <taxon>Spiralia</taxon>
        <taxon>Lophotrochozoa</taxon>
        <taxon>Platyhelminthes</taxon>
        <taxon>Trematoda</taxon>
        <taxon>Digenea</taxon>
        <taxon>Plagiorchiida</taxon>
        <taxon>Troglotremata</taxon>
        <taxon>Troglotrematidae</taxon>
        <taxon>Paragonimus</taxon>
    </lineage>
</organism>
<dbReference type="Gene3D" id="2.60.120.260">
    <property type="entry name" value="Galactose-binding domain-like"/>
    <property type="match status" value="1"/>
</dbReference>
<keyword evidence="4" id="KW-0732">Signal</keyword>
<keyword evidence="8 12" id="KW-0472">Membrane</keyword>
<feature type="compositionally biased region" description="Low complexity" evidence="11">
    <location>
        <begin position="454"/>
        <end position="467"/>
    </location>
</feature>
<feature type="transmembrane region" description="Helical" evidence="12">
    <location>
        <begin position="502"/>
        <end position="527"/>
    </location>
</feature>
<dbReference type="Pfam" id="PF21114">
    <property type="entry name" value="DDR1-2_DS-like"/>
    <property type="match status" value="1"/>
</dbReference>
<protein>
    <recommendedName>
        <fullName evidence="13">F5/8 type C domain-containing protein</fullName>
    </recommendedName>
</protein>
<comment type="subcellular location">
    <subcellularLocation>
        <location evidence="1">Cell membrane</location>
        <topology evidence="1">Single-pass type I membrane protein</topology>
    </subcellularLocation>
</comment>
<feature type="region of interest" description="Disordered" evidence="11">
    <location>
        <begin position="538"/>
        <end position="570"/>
    </location>
</feature>
<dbReference type="InterPro" id="IPR008979">
    <property type="entry name" value="Galactose-bd-like_sf"/>
</dbReference>
<feature type="region of interest" description="Disordered" evidence="11">
    <location>
        <begin position="760"/>
        <end position="787"/>
    </location>
</feature>
<feature type="domain" description="F5/8 type C" evidence="13">
    <location>
        <begin position="41"/>
        <end position="204"/>
    </location>
</feature>
<evidence type="ECO:0000256" key="8">
    <source>
        <dbReference type="ARBA" id="ARBA00023136"/>
    </source>
</evidence>
<dbReference type="Pfam" id="PF00754">
    <property type="entry name" value="F5_F8_type_C"/>
    <property type="match status" value="1"/>
</dbReference>
<feature type="compositionally biased region" description="Low complexity" evidence="11">
    <location>
        <begin position="541"/>
        <end position="570"/>
    </location>
</feature>
<keyword evidence="10" id="KW-0325">Glycoprotein</keyword>
<evidence type="ECO:0000313" key="15">
    <source>
        <dbReference type="Proteomes" id="UP000699462"/>
    </source>
</evidence>
<keyword evidence="5" id="KW-0547">Nucleotide-binding</keyword>
<feature type="region of interest" description="Disordered" evidence="11">
    <location>
        <begin position="441"/>
        <end position="479"/>
    </location>
</feature>
<keyword evidence="3 12" id="KW-0812">Transmembrane</keyword>
<comment type="caution">
    <text evidence="14">The sequence shown here is derived from an EMBL/GenBank/DDBJ whole genome shotgun (WGS) entry which is preliminary data.</text>
</comment>
<evidence type="ECO:0000256" key="4">
    <source>
        <dbReference type="ARBA" id="ARBA00022729"/>
    </source>
</evidence>
<dbReference type="GO" id="GO:0005524">
    <property type="term" value="F:ATP binding"/>
    <property type="evidence" value="ECO:0007669"/>
    <property type="project" value="UniProtKB-KW"/>
</dbReference>